<evidence type="ECO:0000313" key="2">
    <source>
        <dbReference type="Proteomes" id="UP000095463"/>
    </source>
</evidence>
<dbReference type="AlphaFoldDB" id="A0A1E5XTE6"/>
<reference evidence="1 2" key="1">
    <citation type="journal article" date="2015" name="Genome Announc.">
        <title>Genome Assemblies of Three Soil-Associated Devosia species: D. insulae, D. limi, and D. soli.</title>
        <authorList>
            <person name="Hassan Y.I."/>
            <person name="Lepp D."/>
            <person name="Zhou T."/>
        </authorList>
    </citation>
    <scope>NUCLEOTIDE SEQUENCE [LARGE SCALE GENOMIC DNA]</scope>
    <source>
        <strain evidence="1 2">DS-56</strain>
    </source>
</reference>
<organism evidence="1 2">
    <name type="scientific">Devosia insulae DS-56</name>
    <dbReference type="NCBI Taxonomy" id="1116389"/>
    <lineage>
        <taxon>Bacteria</taxon>
        <taxon>Pseudomonadati</taxon>
        <taxon>Pseudomonadota</taxon>
        <taxon>Alphaproteobacteria</taxon>
        <taxon>Hyphomicrobiales</taxon>
        <taxon>Devosiaceae</taxon>
        <taxon>Devosia</taxon>
    </lineage>
</organism>
<protein>
    <submittedName>
        <fullName evidence="1">Uncharacterized protein</fullName>
    </submittedName>
</protein>
<keyword evidence="2" id="KW-1185">Reference proteome</keyword>
<dbReference type="Proteomes" id="UP000095463">
    <property type="component" value="Unassembled WGS sequence"/>
</dbReference>
<proteinExistence type="predicted"/>
<evidence type="ECO:0000313" key="1">
    <source>
        <dbReference type="EMBL" id="OEO31849.1"/>
    </source>
</evidence>
<comment type="caution">
    <text evidence="1">The sequence shown here is derived from an EMBL/GenBank/DDBJ whole genome shotgun (WGS) entry which is preliminary data.</text>
</comment>
<gene>
    <name evidence="1" type="ORF">VW23_014325</name>
</gene>
<sequence>MKLLRHVAKFREKVVSVFGVDAPESASLLIDMLAQTEDPMLRSTLYGGAVTECLLQGCLSAAERIAVARHEEFQDILSLMSLSGTLSDVGKPLEGLACATAALAQAVSERVYVNFAAGNLMRQAIKTGSVEAVNEALDALIDSTQIPRTADCALETDWIDAANALGADRELTDWVRAVASRKRE</sequence>
<name>A0A1E5XTE6_9HYPH</name>
<dbReference type="EMBL" id="LAJE02000118">
    <property type="protein sequence ID" value="OEO31849.1"/>
    <property type="molecule type" value="Genomic_DNA"/>
</dbReference>
<accession>A0A1E5XTE6</accession>